<feature type="region of interest" description="Disordered" evidence="1">
    <location>
        <begin position="320"/>
        <end position="365"/>
    </location>
</feature>
<feature type="chain" id="PRO_5019348915" evidence="2">
    <location>
        <begin position="23"/>
        <end position="475"/>
    </location>
</feature>
<keyword evidence="4" id="KW-1185">Reference proteome</keyword>
<sequence length="475" mass="49796">MAVPLFFLASVLSTQEVVPVQGEPALVVGILGGHHRAIDLCFGVGIPLLVCVPGVPKAGQFRDGTRGGSLYGKHIVDVPVLLCPEHSGVVFVDIVPRGLDARRLGLPGRKGLAVGKEGPGEQQKGGLHFARHASDAELGDERLDHPEGVPDLEQVLAVGGGAAGREGRRLRRRQRRGGGVPQAAAPFSLQQGLALVPPAGVPGLPERAPPTVAKHKGVEAYVRVQVPAEAADGVPKEQLPLDGHAAGTPARSPRSLARRELDRQAPGKVDPGPGQEADPVEPGDGPVADKAPQGLGVLVSDLQSQPERGLACQVVGQLRGPGAHGSHHEHPAGVGLAHGRAQQCRGHPAARGGQRQPFGPLEEDKEVGVAEAVGQKDEGRDQEEDCELTGSVLRCGGRGRTGSIRIRLRIRVWISLRVLRCTIARCLLLGTAPVAFPSPLTHPVWLRLGLWSGTVHARRRLVSLVVGGSLNEIVS</sequence>
<accession>A0A448Z373</accession>
<dbReference type="EMBL" id="CAACVS010000088">
    <property type="protein sequence ID" value="VEU36409.1"/>
    <property type="molecule type" value="Genomic_DNA"/>
</dbReference>
<evidence type="ECO:0000313" key="4">
    <source>
        <dbReference type="Proteomes" id="UP000291116"/>
    </source>
</evidence>
<keyword evidence="2" id="KW-0732">Signal</keyword>
<evidence type="ECO:0000256" key="1">
    <source>
        <dbReference type="SAM" id="MobiDB-lite"/>
    </source>
</evidence>
<gene>
    <name evidence="3" type="ORF">PSNMU_V1.4_AUG-EV-PASAV3_0031650</name>
</gene>
<name>A0A448Z373_9STRA</name>
<reference evidence="3 4" key="1">
    <citation type="submission" date="2019-01" db="EMBL/GenBank/DDBJ databases">
        <authorList>
            <person name="Ferrante I. M."/>
        </authorList>
    </citation>
    <scope>NUCLEOTIDE SEQUENCE [LARGE SCALE GENOMIC DNA]</scope>
    <source>
        <strain evidence="3 4">B856</strain>
    </source>
</reference>
<protein>
    <submittedName>
        <fullName evidence="3">Uncharacterized protein</fullName>
    </submittedName>
</protein>
<feature type="signal peptide" evidence="2">
    <location>
        <begin position="1"/>
        <end position="22"/>
    </location>
</feature>
<dbReference type="Proteomes" id="UP000291116">
    <property type="component" value="Unassembled WGS sequence"/>
</dbReference>
<evidence type="ECO:0000313" key="3">
    <source>
        <dbReference type="EMBL" id="VEU36409.1"/>
    </source>
</evidence>
<feature type="region of interest" description="Disordered" evidence="1">
    <location>
        <begin position="160"/>
        <end position="186"/>
    </location>
</feature>
<dbReference type="AlphaFoldDB" id="A0A448Z373"/>
<organism evidence="3 4">
    <name type="scientific">Pseudo-nitzschia multistriata</name>
    <dbReference type="NCBI Taxonomy" id="183589"/>
    <lineage>
        <taxon>Eukaryota</taxon>
        <taxon>Sar</taxon>
        <taxon>Stramenopiles</taxon>
        <taxon>Ochrophyta</taxon>
        <taxon>Bacillariophyta</taxon>
        <taxon>Bacillariophyceae</taxon>
        <taxon>Bacillariophycidae</taxon>
        <taxon>Bacillariales</taxon>
        <taxon>Bacillariaceae</taxon>
        <taxon>Pseudo-nitzschia</taxon>
    </lineage>
</organism>
<feature type="region of interest" description="Disordered" evidence="1">
    <location>
        <begin position="232"/>
        <end position="292"/>
    </location>
</feature>
<proteinExistence type="predicted"/>
<evidence type="ECO:0000256" key="2">
    <source>
        <dbReference type="SAM" id="SignalP"/>
    </source>
</evidence>